<gene>
    <name evidence="1" type="ORF">J4727_12550</name>
</gene>
<reference evidence="1" key="1">
    <citation type="submission" date="2021-03" db="EMBL/GenBank/DDBJ databases">
        <title>Molecular epidemiology and mechanisms of colistin and carbapenem resistance in Enterobacteriaceae from clinical isolates, the environment and porcine samples in Pretoria, South Africa.</title>
        <authorList>
            <person name="Bogoshi D."/>
            <person name="Mbelle N.M."/>
            <person name="Naidoo V."/>
            <person name="Osei Sekyere J."/>
        </authorList>
    </citation>
    <scope>NUCLEOTIDE SEQUENCE</scope>
    <source>
        <strain evidence="1">C052</strain>
    </source>
</reference>
<organism evidence="1 2">
    <name type="scientific">Providencia rettgeri</name>
    <dbReference type="NCBI Taxonomy" id="587"/>
    <lineage>
        <taxon>Bacteria</taxon>
        <taxon>Pseudomonadati</taxon>
        <taxon>Pseudomonadota</taxon>
        <taxon>Gammaproteobacteria</taxon>
        <taxon>Enterobacterales</taxon>
        <taxon>Morganellaceae</taxon>
        <taxon>Providencia</taxon>
    </lineage>
</organism>
<dbReference type="Gene3D" id="2.160.20.10">
    <property type="entry name" value="Single-stranded right-handed beta-helix, Pectin lyase-like"/>
    <property type="match status" value="1"/>
</dbReference>
<protein>
    <submittedName>
        <fullName evidence="1">Uncharacterized protein</fullName>
    </submittedName>
</protein>
<sequence length="78" mass="8445">MKGQTQYFRRYKALGGMYANQVKLVSTESGGINLSNVQANQHDLTLTVDGKITLAGNIQGKKTSMSAPKTCKLIPMPT</sequence>
<comment type="caution">
    <text evidence="1">The sequence shown here is derived from an EMBL/GenBank/DDBJ whole genome shotgun (WGS) entry which is preliminary data.</text>
</comment>
<dbReference type="InterPro" id="IPR012334">
    <property type="entry name" value="Pectin_lyas_fold"/>
</dbReference>
<proteinExistence type="predicted"/>
<dbReference type="AlphaFoldDB" id="A0A939NHF8"/>
<dbReference type="EMBL" id="JAGETQ010000068">
    <property type="protein sequence ID" value="MBO1916312.1"/>
    <property type="molecule type" value="Genomic_DNA"/>
</dbReference>
<dbReference type="Proteomes" id="UP000664477">
    <property type="component" value="Unassembled WGS sequence"/>
</dbReference>
<evidence type="ECO:0000313" key="1">
    <source>
        <dbReference type="EMBL" id="MBO1916312.1"/>
    </source>
</evidence>
<evidence type="ECO:0000313" key="2">
    <source>
        <dbReference type="Proteomes" id="UP000664477"/>
    </source>
</evidence>
<accession>A0A939NHF8</accession>
<name>A0A939NHF8_PRORE</name>